<dbReference type="SUPFAM" id="SSF56024">
    <property type="entry name" value="Phospholipase D/nuclease"/>
    <property type="match status" value="1"/>
</dbReference>
<dbReference type="InterPro" id="IPR025202">
    <property type="entry name" value="PLD-like_dom"/>
</dbReference>
<dbReference type="PROSITE" id="PS50035">
    <property type="entry name" value="PLD"/>
    <property type="match status" value="1"/>
</dbReference>
<organism evidence="3 6">
    <name type="scientific">Clostridium pasteurianum DSM 525 = ATCC 6013</name>
    <dbReference type="NCBI Taxonomy" id="1262449"/>
    <lineage>
        <taxon>Bacteria</taxon>
        <taxon>Bacillati</taxon>
        <taxon>Bacillota</taxon>
        <taxon>Clostridia</taxon>
        <taxon>Eubacteriales</taxon>
        <taxon>Clostridiaceae</taxon>
        <taxon>Clostridium</taxon>
    </lineage>
</organism>
<dbReference type="Gene3D" id="3.30.870.10">
    <property type="entry name" value="Endonuclease Chain A"/>
    <property type="match status" value="1"/>
</dbReference>
<dbReference type="EMBL" id="CP009268">
    <property type="protein sequence ID" value="AJA53146.1"/>
    <property type="molecule type" value="Genomic_DNA"/>
</dbReference>
<dbReference type="GeneID" id="93075203"/>
<evidence type="ECO:0000256" key="1">
    <source>
        <dbReference type="SAM" id="Coils"/>
    </source>
</evidence>
<evidence type="ECO:0000313" key="4">
    <source>
        <dbReference type="EMBL" id="KRU10846.1"/>
    </source>
</evidence>
<dbReference type="Proteomes" id="UP000028042">
    <property type="component" value="Unassembled WGS sequence"/>
</dbReference>
<evidence type="ECO:0000313" key="3">
    <source>
        <dbReference type="EMBL" id="AJA53146.1"/>
    </source>
</evidence>
<accession>A0A0H3JA16</accession>
<dbReference type="PATRIC" id="fig|1262449.3.peg.2361"/>
<dbReference type="GO" id="GO:0003824">
    <property type="term" value="F:catalytic activity"/>
    <property type="evidence" value="ECO:0007669"/>
    <property type="project" value="InterPro"/>
</dbReference>
<dbReference type="EMBL" id="JPGY02000001">
    <property type="protein sequence ID" value="KRU10846.1"/>
    <property type="molecule type" value="Genomic_DNA"/>
</dbReference>
<dbReference type="KEGG" id="cpae:CPAST_c30920"/>
<evidence type="ECO:0000313" key="5">
    <source>
        <dbReference type="Proteomes" id="UP000028042"/>
    </source>
</evidence>
<dbReference type="AlphaFoldDB" id="A0A0H3JA16"/>
<protein>
    <submittedName>
        <fullName evidence="3">PLD-like domain-containing protein</fullName>
    </submittedName>
    <submittedName>
        <fullName evidence="4">Phospholipase D-like domain containing protein</fullName>
    </submittedName>
</protein>
<dbReference type="Pfam" id="PF13091">
    <property type="entry name" value="PLDc_2"/>
    <property type="match status" value="1"/>
</dbReference>
<dbReference type="KEGG" id="cpat:CLPA_c30920"/>
<feature type="coiled-coil region" evidence="1">
    <location>
        <begin position="278"/>
        <end position="342"/>
    </location>
</feature>
<keyword evidence="1" id="KW-0175">Coiled coil</keyword>
<dbReference type="GO" id="GO:0006793">
    <property type="term" value="P:phosphorus metabolic process"/>
    <property type="evidence" value="ECO:0007669"/>
    <property type="project" value="UniProtKB-ARBA"/>
</dbReference>
<reference evidence="4 5" key="3">
    <citation type="journal article" name="Genome Announc.">
        <title>Improved Draft Genome Sequence of Clostridium pasteurianum Strain ATCC 6013 (DSM 525) Using a Hybrid Next-Generation Sequencing Approach.</title>
        <authorList>
            <person name="Pyne M.E."/>
            <person name="Utturkar S."/>
            <person name="Brown S.D."/>
            <person name="Moo-Young M."/>
            <person name="Chung D.A."/>
            <person name="Chou C.P."/>
        </authorList>
    </citation>
    <scope>NUCLEOTIDE SEQUENCE [LARGE SCALE GENOMIC DNA]</scope>
    <source>
        <strain evidence="4 5">ATCC 6013</strain>
    </source>
</reference>
<gene>
    <name evidence="3" type="ORF">CLPA_c30920</name>
    <name evidence="4" type="ORF">CP6013_00093</name>
</gene>
<reference evidence="3 6" key="1">
    <citation type="journal article" date="2015" name="Genome Announc.">
        <title>Complete Genome Sequence of the Nitrogen-Fixing and Solvent-Producing Clostridium pasteurianum DSM 525.</title>
        <authorList>
            <person name="Poehlein A."/>
            <person name="Grosse-Honebrink A."/>
            <person name="Zhang Y."/>
            <person name="Minton N.P."/>
            <person name="Daniel R."/>
        </authorList>
    </citation>
    <scope>NUCLEOTIDE SEQUENCE [LARGE SCALE GENOMIC DNA]</scope>
    <source>
        <strain evidence="3">DSM 525</strain>
        <strain evidence="6">DSM 525 / ATCC 6013</strain>
    </source>
</reference>
<dbReference type="eggNOG" id="COG1502">
    <property type="taxonomic scope" value="Bacteria"/>
</dbReference>
<dbReference type="Proteomes" id="UP000030905">
    <property type="component" value="Chromosome"/>
</dbReference>
<feature type="domain" description="PLD phosphodiesterase" evidence="2">
    <location>
        <begin position="429"/>
        <end position="456"/>
    </location>
</feature>
<name>A0A0H3JA16_CLOPA</name>
<proteinExistence type="predicted"/>
<dbReference type="RefSeq" id="WP_003445498.1">
    <property type="nucleotide sequence ID" value="NZ_ANZB01000007.1"/>
</dbReference>
<sequence>MIIEELAKKNANAIPNSDIVRYYEAAIPQYCMELVLTMQKEKQLSILQEFILKFVTENIDSIENICTFLGINKTAVHTAVADMQAIELVAVDVFNSKIKITDKGKTALKDAALIVPEDVEYKVFMDALLGDIYLDTKKKYQKKEVRAFDLVPIATHIDKPDITDLSFEDVKTAINRFRKNNLYEKDKLEGNLLSISKMEKVYVEYNKVSVLVYMNRKTQDIELRVYDKQTRRQEYENILLQMYNNDTHIFEFDRKNSVDENEHCPLLNSLPGEIIQGAKEFTQKSNEIEREISQLQTQLTVIKELSEEDELEGDTESATQQIRFLEQKIEEMENERKSADRILYTYDHRPLLIQALKEAQDIVVIISPWIKSGGLNNEILNLIEQAVKRKTRIVIGYGISEKEDSDRWIIDKLKDIKSKKFDGSLELIALNNTHEKVLIMDNKFMIITSFNWLSFKGDPKRGFRQETGYYTESKECISDMKKNLSQPQRLGVSIQ</sequence>
<evidence type="ECO:0000313" key="6">
    <source>
        <dbReference type="Proteomes" id="UP000030905"/>
    </source>
</evidence>
<evidence type="ECO:0000259" key="2">
    <source>
        <dbReference type="PROSITE" id="PS50035"/>
    </source>
</evidence>
<reference evidence="4" key="2">
    <citation type="submission" date="2015-10" db="EMBL/GenBank/DDBJ databases">
        <title>Improved Draft Genome Sequence of Clostridium pasteurianum Strain ATCC 6013 (DSM 525) Using a Hybrid Next-Generation Sequencing Approach.</title>
        <authorList>
            <person name="Pyne M.E."/>
            <person name="Utturkar S.M."/>
            <person name="Brown S.D."/>
            <person name="Moo-Young M."/>
            <person name="Chung D.A."/>
            <person name="Chou P.C."/>
        </authorList>
    </citation>
    <scope>NUCLEOTIDE SEQUENCE</scope>
    <source>
        <strain evidence="4">ATCC 6013</strain>
    </source>
</reference>
<dbReference type="InterPro" id="IPR001736">
    <property type="entry name" value="PLipase_D/transphosphatidylase"/>
</dbReference>
<keyword evidence="6" id="KW-1185">Reference proteome</keyword>